<evidence type="ECO:0000313" key="1">
    <source>
        <dbReference type="EMBL" id="CAB3986406.1"/>
    </source>
</evidence>
<dbReference type="InterPro" id="IPR021109">
    <property type="entry name" value="Peptidase_aspartic_dom_sf"/>
</dbReference>
<evidence type="ECO:0000313" key="2">
    <source>
        <dbReference type="Proteomes" id="UP001152795"/>
    </source>
</evidence>
<dbReference type="InterPro" id="IPR041577">
    <property type="entry name" value="RT_RNaseH_2"/>
</dbReference>
<dbReference type="InterPro" id="IPR000477">
    <property type="entry name" value="RT_dom"/>
</dbReference>
<dbReference type="InterPro" id="IPR043502">
    <property type="entry name" value="DNA/RNA_pol_sf"/>
</dbReference>
<protein>
    <submittedName>
        <fullName evidence="1">Uncharacterized protein</fullName>
    </submittedName>
</protein>
<dbReference type="CDD" id="cd01647">
    <property type="entry name" value="RT_LTR"/>
    <property type="match status" value="1"/>
</dbReference>
<dbReference type="Gene3D" id="2.40.70.10">
    <property type="entry name" value="Acid Proteases"/>
    <property type="match status" value="1"/>
</dbReference>
<dbReference type="InterPro" id="IPR043128">
    <property type="entry name" value="Rev_trsase/Diguanyl_cyclase"/>
</dbReference>
<organism evidence="1 2">
    <name type="scientific">Paramuricea clavata</name>
    <name type="common">Red gorgonian</name>
    <name type="synonym">Violescent sea-whip</name>
    <dbReference type="NCBI Taxonomy" id="317549"/>
    <lineage>
        <taxon>Eukaryota</taxon>
        <taxon>Metazoa</taxon>
        <taxon>Cnidaria</taxon>
        <taxon>Anthozoa</taxon>
        <taxon>Octocorallia</taxon>
        <taxon>Malacalcyonacea</taxon>
        <taxon>Plexauridae</taxon>
        <taxon>Paramuricea</taxon>
    </lineage>
</organism>
<dbReference type="EMBL" id="CACRXK020001011">
    <property type="protein sequence ID" value="CAB3986406.1"/>
    <property type="molecule type" value="Genomic_DNA"/>
</dbReference>
<name>A0A6S7GCT6_PARCT</name>
<dbReference type="Proteomes" id="UP001152795">
    <property type="component" value="Unassembled WGS sequence"/>
</dbReference>
<dbReference type="CDD" id="cd00303">
    <property type="entry name" value="retropepsin_like"/>
    <property type="match status" value="1"/>
</dbReference>
<dbReference type="OrthoDB" id="8195376at2759"/>
<keyword evidence="2" id="KW-1185">Reference proteome</keyword>
<dbReference type="PANTHER" id="PTHR37984:SF11">
    <property type="entry name" value="INTEGRASE CATALYTIC DOMAIN-CONTAINING PROTEIN"/>
    <property type="match status" value="1"/>
</dbReference>
<dbReference type="PANTHER" id="PTHR37984">
    <property type="entry name" value="PROTEIN CBG26694"/>
    <property type="match status" value="1"/>
</dbReference>
<accession>A0A6S7GCT6</accession>
<dbReference type="Pfam" id="PF00078">
    <property type="entry name" value="RVT_1"/>
    <property type="match status" value="1"/>
</dbReference>
<dbReference type="Gene3D" id="3.10.10.10">
    <property type="entry name" value="HIV Type 1 Reverse Transcriptase, subunit A, domain 1"/>
    <property type="match status" value="1"/>
</dbReference>
<dbReference type="InterPro" id="IPR050951">
    <property type="entry name" value="Retrovirus_Pol_polyprotein"/>
</dbReference>
<dbReference type="SUPFAM" id="SSF56672">
    <property type="entry name" value="DNA/RNA polymerases"/>
    <property type="match status" value="1"/>
</dbReference>
<gene>
    <name evidence="1" type="ORF">PACLA_8A012560</name>
</gene>
<reference evidence="1" key="1">
    <citation type="submission" date="2020-04" db="EMBL/GenBank/DDBJ databases">
        <authorList>
            <person name="Alioto T."/>
            <person name="Alioto T."/>
            <person name="Gomez Garrido J."/>
        </authorList>
    </citation>
    <scope>NUCLEOTIDE SEQUENCE</scope>
    <source>
        <strain evidence="1">A484AB</strain>
    </source>
</reference>
<proteinExistence type="predicted"/>
<comment type="caution">
    <text evidence="1">The sequence shown here is derived from an EMBL/GenBank/DDBJ whole genome shotgun (WGS) entry which is preliminary data.</text>
</comment>
<dbReference type="PROSITE" id="PS50878">
    <property type="entry name" value="RT_POL"/>
    <property type="match status" value="1"/>
</dbReference>
<dbReference type="Pfam" id="PF17919">
    <property type="entry name" value="RT_RNaseH_2"/>
    <property type="match status" value="1"/>
</dbReference>
<dbReference type="AlphaFoldDB" id="A0A6S7GCT6"/>
<dbReference type="Gene3D" id="3.30.70.270">
    <property type="match status" value="2"/>
</dbReference>
<dbReference type="SUPFAM" id="SSF50630">
    <property type="entry name" value="Acid proteases"/>
    <property type="match status" value="1"/>
</dbReference>
<sequence length="847" mass="96153">MASGNTLHFDPDLHRDDTLKAFNDFIQSFYLRYEAQYPDPPKVSIDAAIERWKLANEEAKPTLEQYDTLRNEWRSKDRVAKFLGMFSSRRMYADWQVAEPDVTKRAQATWEYFVAQIQAYYKPTENLTLKNHKFRTLTQATQEAFPAFCNRVYKEAQHCNFKCQNDDCTAEDTAIRDQIIIGTIHDKIREEALKNSWDLPKLRKEGMQIESATKGVNELNNENPINKMGKYSYKNLKKKQQTGKPRACYYCGQDIKASIIEHVKTCRAKTSKCNFCDTIGHYESVCRKKKAVRELTTIHPESQPRHEEDAEDSGIYNINIFRVTDNNPYQQHHTSLRMKEDFKVQVIVNNSLATVLADTGASISVCGKAEAKRWNLLSRMVKTQAKIKPYNSPPIPISGTTKCAVTFGNSSIPVEWHIIDNPCEPVLAGRIAEELGIIKFDAKPTVFQPVQMIHSTDNKETLQNILQQFPQNFEGLGKLKNHQVKLHVDTSIKPVTTPARPVPYHLKERVTKEIEKMIKQDVIEEHPATKPAPWISNAVIAPKADGAIRMTLDARNVNKAIQSSNLPIPRQEDIKAKLSGASVFSKMDFKSAFWQLELHPDSRYLTVFHANDKLYRYKRLTMGVKPAQGELNMALQPLFANIPQAHLIHDDLIVATTTNAEHNEAIEAVMNAISNAGITLNPDKCTFGVPEIGFWGLRIGSDGVRPDPAKVEALDHMTPPQSKEELTSFLCMMQSNSDFIPNFAQLAAKLRELTKKHARFVWNTEYQTAYEVLIARFKQNTLLQYFEMSTQTFLFTDAHQTGLGAMLAQGDSIENARPVAIASRTTNAAKQRYPQIDLEALAIDFAL</sequence>